<name>A0A2W4SG68_9GAMM</name>
<protein>
    <submittedName>
        <fullName evidence="6">Efflux RND transporter periplasmic adaptor subunit</fullName>
    </submittedName>
</protein>
<keyword evidence="2" id="KW-0472">Membrane</keyword>
<evidence type="ECO:0000259" key="4">
    <source>
        <dbReference type="Pfam" id="PF25954"/>
    </source>
</evidence>
<feature type="transmembrane region" description="Helical" evidence="2">
    <location>
        <begin position="12"/>
        <end position="29"/>
    </location>
</feature>
<evidence type="ECO:0000313" key="7">
    <source>
        <dbReference type="Proteomes" id="UP000249396"/>
    </source>
</evidence>
<dbReference type="PANTHER" id="PTHR30469:SF15">
    <property type="entry name" value="HLYD FAMILY OF SECRETION PROTEINS"/>
    <property type="match status" value="1"/>
</dbReference>
<dbReference type="Gene3D" id="2.40.420.20">
    <property type="match status" value="1"/>
</dbReference>
<evidence type="ECO:0000256" key="2">
    <source>
        <dbReference type="SAM" id="Phobius"/>
    </source>
</evidence>
<reference evidence="6 7" key="1">
    <citation type="journal article" date="2018" name="Aquat. Microb. Ecol.">
        <title>Gammaproteobacterial methanotrophs dominate.</title>
        <authorList>
            <person name="Rissanen A.J."/>
            <person name="Saarenheimo J."/>
            <person name="Tiirola M."/>
            <person name="Peura S."/>
            <person name="Aalto S.L."/>
            <person name="Karvinen A."/>
            <person name="Nykanen H."/>
        </authorList>
    </citation>
    <scope>NUCLEOTIDE SEQUENCE [LARGE SCALE GENOMIC DNA]</scope>
    <source>
        <strain evidence="6">AMbin10</strain>
    </source>
</reference>
<dbReference type="GO" id="GO:1990281">
    <property type="term" value="C:efflux pump complex"/>
    <property type="evidence" value="ECO:0007669"/>
    <property type="project" value="TreeGrafter"/>
</dbReference>
<feature type="domain" description="Multidrug resistance protein MdtA-like alpha-helical hairpin" evidence="3">
    <location>
        <begin position="119"/>
        <end position="184"/>
    </location>
</feature>
<dbReference type="SUPFAM" id="SSF111369">
    <property type="entry name" value="HlyD-like secretion proteins"/>
    <property type="match status" value="1"/>
</dbReference>
<dbReference type="Gene3D" id="2.40.30.170">
    <property type="match status" value="1"/>
</dbReference>
<sequence>MSTENHSSISKLIQALVSIVGLILLLVWMQGGFTAKVQPGTAQAAEKNEPVRGPTAKVILKEIKETMLWPGTVTARTVARIAPKVPARILAISVNAGDLVKSGQIVARLDAEELQSRVNQARSALAAAEAQSAKAGADLRRTQSLFAQEAATQQSLETAQAAARTSEAQVAEARAAIATAESLLTETVLRTPFDGTVLKRNLEPGDMAMPGTPVLTIQSGQRLRVEAAIPTACAGDVRLGDELKARIAEHKFTVKVEEITPAADPKTSTVLVKASLENPNATKPGLFVWLEQNCGNRKALLIPSAAVSRSGQLEAVQLVLDGGTRLRHIRTGKAYDGWVEVLSGLNEGDVVLTGGGK</sequence>
<evidence type="ECO:0000256" key="1">
    <source>
        <dbReference type="ARBA" id="ARBA00009477"/>
    </source>
</evidence>
<evidence type="ECO:0000259" key="3">
    <source>
        <dbReference type="Pfam" id="PF25876"/>
    </source>
</evidence>
<dbReference type="Pfam" id="PF25876">
    <property type="entry name" value="HH_MFP_RND"/>
    <property type="match status" value="1"/>
</dbReference>
<feature type="domain" description="Multidrug resistance protein MdtA-like C-terminal permuted SH3" evidence="5">
    <location>
        <begin position="299"/>
        <end position="356"/>
    </location>
</feature>
<gene>
    <name evidence="6" type="ORF">DM484_21145</name>
</gene>
<organism evidence="6 7">
    <name type="scientific">Candidatus Methylumidiphilus alinenensis</name>
    <dbReference type="NCBI Taxonomy" id="2202197"/>
    <lineage>
        <taxon>Bacteria</taxon>
        <taxon>Pseudomonadati</taxon>
        <taxon>Pseudomonadota</taxon>
        <taxon>Gammaproteobacteria</taxon>
        <taxon>Methylococcales</taxon>
        <taxon>Candidatus Methylumidiphilus</taxon>
    </lineage>
</organism>
<feature type="domain" description="CusB-like beta-barrel" evidence="4">
    <location>
        <begin position="225"/>
        <end position="290"/>
    </location>
</feature>
<dbReference type="Pfam" id="PF25967">
    <property type="entry name" value="RND-MFP_C"/>
    <property type="match status" value="1"/>
</dbReference>
<proteinExistence type="inferred from homology"/>
<keyword evidence="2" id="KW-1133">Transmembrane helix</keyword>
<dbReference type="Gene3D" id="2.40.50.100">
    <property type="match status" value="1"/>
</dbReference>
<dbReference type="EMBL" id="QJPH01000425">
    <property type="protein sequence ID" value="PZN74500.1"/>
    <property type="molecule type" value="Genomic_DNA"/>
</dbReference>
<dbReference type="Proteomes" id="UP000249396">
    <property type="component" value="Unassembled WGS sequence"/>
</dbReference>
<comment type="caution">
    <text evidence="6">The sequence shown here is derived from an EMBL/GenBank/DDBJ whole genome shotgun (WGS) entry which is preliminary data.</text>
</comment>
<comment type="similarity">
    <text evidence="1">Belongs to the membrane fusion protein (MFP) (TC 8.A.1) family.</text>
</comment>
<dbReference type="PANTHER" id="PTHR30469">
    <property type="entry name" value="MULTIDRUG RESISTANCE PROTEIN MDTA"/>
    <property type="match status" value="1"/>
</dbReference>
<dbReference type="Pfam" id="PF25954">
    <property type="entry name" value="Beta-barrel_RND_2"/>
    <property type="match status" value="1"/>
</dbReference>
<dbReference type="AlphaFoldDB" id="A0A2W4SG68"/>
<evidence type="ECO:0000259" key="5">
    <source>
        <dbReference type="Pfam" id="PF25967"/>
    </source>
</evidence>
<dbReference type="InterPro" id="IPR058792">
    <property type="entry name" value="Beta-barrel_RND_2"/>
</dbReference>
<dbReference type="NCBIfam" id="TIGR01730">
    <property type="entry name" value="RND_mfp"/>
    <property type="match status" value="1"/>
</dbReference>
<dbReference type="GO" id="GO:0015562">
    <property type="term" value="F:efflux transmembrane transporter activity"/>
    <property type="evidence" value="ECO:0007669"/>
    <property type="project" value="TreeGrafter"/>
</dbReference>
<evidence type="ECO:0000313" key="6">
    <source>
        <dbReference type="EMBL" id="PZN74500.1"/>
    </source>
</evidence>
<dbReference type="Gene3D" id="1.10.287.470">
    <property type="entry name" value="Helix hairpin bin"/>
    <property type="match status" value="1"/>
</dbReference>
<keyword evidence="2" id="KW-0812">Transmembrane</keyword>
<dbReference type="InterPro" id="IPR006143">
    <property type="entry name" value="RND_pump_MFP"/>
</dbReference>
<dbReference type="InterPro" id="IPR058627">
    <property type="entry name" value="MdtA-like_C"/>
</dbReference>
<dbReference type="InterPro" id="IPR058624">
    <property type="entry name" value="MdtA-like_HH"/>
</dbReference>
<accession>A0A2W4SG68</accession>